<dbReference type="OrthoDB" id="630188at2759"/>
<feature type="region of interest" description="Disordered" evidence="1">
    <location>
        <begin position="76"/>
        <end position="115"/>
    </location>
</feature>
<accession>A0A843TM58</accession>
<evidence type="ECO:0000313" key="2">
    <source>
        <dbReference type="EMBL" id="MQL70553.1"/>
    </source>
</evidence>
<sequence>MISHDMGVSKEPKEPRPNRWGSFLGGEEGYEELDPAVAYRIGLRTWANWVDSTLHPNQTQGVLHHHVPNAHEVHRSISTMKPTKFHSVQSSDWHGKKGMGCHRETKPVMEKGHRG</sequence>
<dbReference type="EMBL" id="NMUH01000071">
    <property type="protein sequence ID" value="MQL70553.1"/>
    <property type="molecule type" value="Genomic_DNA"/>
</dbReference>
<name>A0A843TM58_COLES</name>
<feature type="compositionally biased region" description="Polar residues" evidence="1">
    <location>
        <begin position="76"/>
        <end position="92"/>
    </location>
</feature>
<feature type="region of interest" description="Disordered" evidence="1">
    <location>
        <begin position="1"/>
        <end position="26"/>
    </location>
</feature>
<evidence type="ECO:0000313" key="3">
    <source>
        <dbReference type="Proteomes" id="UP000652761"/>
    </source>
</evidence>
<gene>
    <name evidence="2" type="ORF">Taro_002844</name>
</gene>
<organism evidence="2 3">
    <name type="scientific">Colocasia esculenta</name>
    <name type="common">Wild taro</name>
    <name type="synonym">Arum esculentum</name>
    <dbReference type="NCBI Taxonomy" id="4460"/>
    <lineage>
        <taxon>Eukaryota</taxon>
        <taxon>Viridiplantae</taxon>
        <taxon>Streptophyta</taxon>
        <taxon>Embryophyta</taxon>
        <taxon>Tracheophyta</taxon>
        <taxon>Spermatophyta</taxon>
        <taxon>Magnoliopsida</taxon>
        <taxon>Liliopsida</taxon>
        <taxon>Araceae</taxon>
        <taxon>Aroideae</taxon>
        <taxon>Colocasieae</taxon>
        <taxon>Colocasia</taxon>
    </lineage>
</organism>
<evidence type="ECO:0000256" key="1">
    <source>
        <dbReference type="SAM" id="MobiDB-lite"/>
    </source>
</evidence>
<dbReference type="AlphaFoldDB" id="A0A843TM58"/>
<proteinExistence type="predicted"/>
<keyword evidence="3" id="KW-1185">Reference proteome</keyword>
<feature type="compositionally biased region" description="Basic and acidic residues" evidence="1">
    <location>
        <begin position="7"/>
        <end position="17"/>
    </location>
</feature>
<comment type="caution">
    <text evidence="2">The sequence shown here is derived from an EMBL/GenBank/DDBJ whole genome shotgun (WGS) entry which is preliminary data.</text>
</comment>
<feature type="compositionally biased region" description="Basic and acidic residues" evidence="1">
    <location>
        <begin position="101"/>
        <end position="115"/>
    </location>
</feature>
<reference evidence="2" key="1">
    <citation type="submission" date="2017-07" db="EMBL/GenBank/DDBJ databases">
        <title>Taro Niue Genome Assembly and Annotation.</title>
        <authorList>
            <person name="Atibalentja N."/>
            <person name="Keating K."/>
            <person name="Fields C.J."/>
        </authorList>
    </citation>
    <scope>NUCLEOTIDE SEQUENCE</scope>
    <source>
        <strain evidence="2">Niue_2</strain>
        <tissue evidence="2">Leaf</tissue>
    </source>
</reference>
<protein>
    <submittedName>
        <fullName evidence="2">Uncharacterized protein</fullName>
    </submittedName>
</protein>
<dbReference type="Proteomes" id="UP000652761">
    <property type="component" value="Unassembled WGS sequence"/>
</dbReference>